<feature type="chain" id="PRO_5047314897" evidence="2">
    <location>
        <begin position="23"/>
        <end position="166"/>
    </location>
</feature>
<evidence type="ECO:0000256" key="2">
    <source>
        <dbReference type="SAM" id="SignalP"/>
    </source>
</evidence>
<gene>
    <name evidence="3" type="ORF">AAC691_15105</name>
</gene>
<keyword evidence="4" id="KW-1185">Reference proteome</keyword>
<feature type="compositionally biased region" description="Low complexity" evidence="1">
    <location>
        <begin position="28"/>
        <end position="50"/>
    </location>
</feature>
<reference evidence="3 4" key="1">
    <citation type="submission" date="2024-04" db="EMBL/GenBank/DDBJ databases">
        <title>Complete genome sequence of Nguyenibacter vanlangesis HBCM-1154, a strain capable of nitrogen fixation, IAA production, and phosphorus solubilization isolated from sugarcane soil.</title>
        <authorList>
            <person name="MY HANH P."/>
        </authorList>
    </citation>
    <scope>NUCLEOTIDE SEQUENCE [LARGE SCALE GENOMIC DNA]</scope>
    <source>
        <strain evidence="3 4">HBCM 1154</strain>
    </source>
</reference>
<organism evidence="3 4">
    <name type="scientific">Nguyenibacter vanlangensis</name>
    <dbReference type="NCBI Taxonomy" id="1216886"/>
    <lineage>
        <taxon>Bacteria</taxon>
        <taxon>Pseudomonadati</taxon>
        <taxon>Pseudomonadota</taxon>
        <taxon>Alphaproteobacteria</taxon>
        <taxon>Acetobacterales</taxon>
        <taxon>Acetobacteraceae</taxon>
        <taxon>Nguyenibacter</taxon>
    </lineage>
</organism>
<name>A0ABZ3D260_9PROT</name>
<evidence type="ECO:0000313" key="4">
    <source>
        <dbReference type="Proteomes" id="UP001449795"/>
    </source>
</evidence>
<accession>A0ABZ3D260</accession>
<dbReference type="EMBL" id="CP152276">
    <property type="protein sequence ID" value="XAE41606.1"/>
    <property type="molecule type" value="Genomic_DNA"/>
</dbReference>
<feature type="region of interest" description="Disordered" evidence="1">
    <location>
        <begin position="28"/>
        <end position="58"/>
    </location>
</feature>
<dbReference type="Proteomes" id="UP001449795">
    <property type="component" value="Chromosome"/>
</dbReference>
<sequence>MIVRRSPILALALLAMPAVAGAQTAAQPAAGTPATSPAAAAAAPQSAIPARTPRDPTPDQVAAHIATLHQQLGITPAEEGAWNSFAQVMRDNAARFHDAIMQRRDRLAGMSAADNMQSYADLVTQRAQDLQALNKAFRTLYDGFSDAQKKQADTLFRRSDGHDQAR</sequence>
<evidence type="ECO:0000256" key="1">
    <source>
        <dbReference type="SAM" id="MobiDB-lite"/>
    </source>
</evidence>
<protein>
    <submittedName>
        <fullName evidence="3">Spy/CpxP family protein refolding chaperone</fullName>
    </submittedName>
</protein>
<dbReference type="InterPro" id="IPR012899">
    <property type="entry name" value="LTXXQ"/>
</dbReference>
<proteinExistence type="predicted"/>
<dbReference type="RefSeq" id="WP_342627486.1">
    <property type="nucleotide sequence ID" value="NZ_CP152276.1"/>
</dbReference>
<keyword evidence="2" id="KW-0732">Signal</keyword>
<dbReference type="Pfam" id="PF07813">
    <property type="entry name" value="LTXXQ"/>
    <property type="match status" value="1"/>
</dbReference>
<evidence type="ECO:0000313" key="3">
    <source>
        <dbReference type="EMBL" id="XAE41606.1"/>
    </source>
</evidence>
<feature type="signal peptide" evidence="2">
    <location>
        <begin position="1"/>
        <end position="22"/>
    </location>
</feature>